<keyword evidence="2" id="KW-1185">Reference proteome</keyword>
<comment type="caution">
    <text evidence="1">The sequence shown here is derived from an EMBL/GenBank/DDBJ whole genome shotgun (WGS) entry which is preliminary data.</text>
</comment>
<sequence>MWECSRNCAVFHVLTPTSQSELRLSLAKPLCPVIGSTCAPAAEAAIYYVREIDIRSTACGDKYCDSAV</sequence>
<organism evidence="1 2">
    <name type="scientific">Pyrrhoderma noxium</name>
    <dbReference type="NCBI Taxonomy" id="2282107"/>
    <lineage>
        <taxon>Eukaryota</taxon>
        <taxon>Fungi</taxon>
        <taxon>Dikarya</taxon>
        <taxon>Basidiomycota</taxon>
        <taxon>Agaricomycotina</taxon>
        <taxon>Agaricomycetes</taxon>
        <taxon>Hymenochaetales</taxon>
        <taxon>Hymenochaetaceae</taxon>
        <taxon>Pyrrhoderma</taxon>
    </lineage>
</organism>
<protein>
    <submittedName>
        <fullName evidence="1">Uncharacterized protein</fullName>
    </submittedName>
</protein>
<evidence type="ECO:0000313" key="2">
    <source>
        <dbReference type="Proteomes" id="UP000217199"/>
    </source>
</evidence>
<dbReference type="EMBL" id="NBII01000003">
    <property type="protein sequence ID" value="PAV20332.1"/>
    <property type="molecule type" value="Genomic_DNA"/>
</dbReference>
<dbReference type="InParanoid" id="A0A286UL88"/>
<accession>A0A286UL88</accession>
<proteinExistence type="predicted"/>
<dbReference type="AlphaFoldDB" id="A0A286UL88"/>
<dbReference type="Proteomes" id="UP000217199">
    <property type="component" value="Unassembled WGS sequence"/>
</dbReference>
<gene>
    <name evidence="1" type="ORF">PNOK_0295900</name>
</gene>
<evidence type="ECO:0000313" key="1">
    <source>
        <dbReference type="EMBL" id="PAV20332.1"/>
    </source>
</evidence>
<reference evidence="1 2" key="1">
    <citation type="journal article" date="2017" name="Mol. Ecol.">
        <title>Comparative and population genomic landscape of Phellinus noxius: A hypervariable fungus causing root rot in trees.</title>
        <authorList>
            <person name="Chung C.L."/>
            <person name="Lee T.J."/>
            <person name="Akiba M."/>
            <person name="Lee H.H."/>
            <person name="Kuo T.H."/>
            <person name="Liu D."/>
            <person name="Ke H.M."/>
            <person name="Yokoi T."/>
            <person name="Roa M.B."/>
            <person name="Lu M.J."/>
            <person name="Chang Y.Y."/>
            <person name="Ann P.J."/>
            <person name="Tsai J.N."/>
            <person name="Chen C.Y."/>
            <person name="Tzean S.S."/>
            <person name="Ota Y."/>
            <person name="Hattori T."/>
            <person name="Sahashi N."/>
            <person name="Liou R.F."/>
            <person name="Kikuchi T."/>
            <person name="Tsai I.J."/>
        </authorList>
    </citation>
    <scope>NUCLEOTIDE SEQUENCE [LARGE SCALE GENOMIC DNA]</scope>
    <source>
        <strain evidence="1 2">FFPRI411160</strain>
    </source>
</reference>
<name>A0A286UL88_9AGAM</name>